<evidence type="ECO:0000256" key="1">
    <source>
        <dbReference type="ARBA" id="ARBA00004123"/>
    </source>
</evidence>
<dbReference type="AlphaFoldDB" id="A0A139HHY0"/>
<dbReference type="GO" id="GO:0008270">
    <property type="term" value="F:zinc ion binding"/>
    <property type="evidence" value="ECO:0007669"/>
    <property type="project" value="UniProtKB-KW"/>
</dbReference>
<keyword evidence="4" id="KW-0677">Repeat</keyword>
<dbReference type="Pfam" id="PF22683">
    <property type="entry name" value="Nab2-like_zf-CCCH"/>
    <property type="match status" value="1"/>
</dbReference>
<proteinExistence type="inferred from homology"/>
<keyword evidence="11" id="KW-1185">Reference proteome</keyword>
<dbReference type="InterPro" id="IPR040366">
    <property type="entry name" value="Nab2/ZC3H14"/>
</dbReference>
<evidence type="ECO:0000256" key="4">
    <source>
        <dbReference type="ARBA" id="ARBA00022737"/>
    </source>
</evidence>
<feature type="region of interest" description="Disordered" evidence="8">
    <location>
        <begin position="169"/>
        <end position="250"/>
    </location>
</feature>
<dbReference type="Gene3D" id="4.10.1000.30">
    <property type="match status" value="1"/>
</dbReference>
<dbReference type="GO" id="GO:0043488">
    <property type="term" value="P:regulation of mRNA stability"/>
    <property type="evidence" value="ECO:0007669"/>
    <property type="project" value="InterPro"/>
</dbReference>
<feature type="region of interest" description="Disordered" evidence="8">
    <location>
        <begin position="577"/>
        <end position="597"/>
    </location>
</feature>
<dbReference type="PANTHER" id="PTHR14738:SF29">
    <property type="entry name" value="ZINC FINGER CCCH DOMAIN-CONTAINING PROTEIN 14"/>
    <property type="match status" value="1"/>
</dbReference>
<dbReference type="Gene3D" id="4.10.1000.40">
    <property type="match status" value="1"/>
</dbReference>
<dbReference type="GO" id="GO:0005737">
    <property type="term" value="C:cytoplasm"/>
    <property type="evidence" value="ECO:0007669"/>
    <property type="project" value="TreeGrafter"/>
</dbReference>
<dbReference type="Proteomes" id="UP000070133">
    <property type="component" value="Unassembled WGS sequence"/>
</dbReference>
<dbReference type="Pfam" id="PF14608">
    <property type="entry name" value="zf-CCCH_2"/>
    <property type="match status" value="2"/>
</dbReference>
<evidence type="ECO:0000256" key="2">
    <source>
        <dbReference type="ARBA" id="ARBA00008423"/>
    </source>
</evidence>
<dbReference type="EMBL" id="LFZN01000046">
    <property type="protein sequence ID" value="KXT02081.1"/>
    <property type="molecule type" value="Genomic_DNA"/>
</dbReference>
<protein>
    <recommendedName>
        <fullName evidence="9">Nab2-like CCCH zinc finger domain-containing protein</fullName>
    </recommendedName>
</protein>
<name>A0A139HHY0_9PEZI</name>
<evidence type="ECO:0000313" key="10">
    <source>
        <dbReference type="EMBL" id="KXT02081.1"/>
    </source>
</evidence>
<feature type="compositionally biased region" description="Polar residues" evidence="8">
    <location>
        <begin position="578"/>
        <end position="597"/>
    </location>
</feature>
<keyword evidence="6" id="KW-0862">Zinc</keyword>
<dbReference type="STRING" id="321146.A0A139HHY0"/>
<feature type="compositionally biased region" description="Basic residues" evidence="8">
    <location>
        <begin position="25"/>
        <end position="37"/>
    </location>
</feature>
<dbReference type="OrthoDB" id="438553at2759"/>
<evidence type="ECO:0000313" key="11">
    <source>
        <dbReference type="Proteomes" id="UP000070133"/>
    </source>
</evidence>
<evidence type="ECO:0000256" key="6">
    <source>
        <dbReference type="ARBA" id="ARBA00022833"/>
    </source>
</evidence>
<accession>A0A139HHY0</accession>
<dbReference type="Gene3D" id="1.10.340.40">
    <property type="entry name" value="Nuclear abundant poly(A) RNA-bind protein 2, N-terminal domain"/>
    <property type="match status" value="1"/>
</dbReference>
<dbReference type="InterPro" id="IPR055046">
    <property type="entry name" value="Nab2-like_Znf-CCCH"/>
</dbReference>
<evidence type="ECO:0000259" key="9">
    <source>
        <dbReference type="Pfam" id="PF22683"/>
    </source>
</evidence>
<feature type="compositionally biased region" description="Polar residues" evidence="8">
    <location>
        <begin position="40"/>
        <end position="51"/>
    </location>
</feature>
<dbReference type="GO" id="GO:0005634">
    <property type="term" value="C:nucleus"/>
    <property type="evidence" value="ECO:0007669"/>
    <property type="project" value="UniProtKB-SubCell"/>
</dbReference>
<evidence type="ECO:0000256" key="7">
    <source>
        <dbReference type="ARBA" id="ARBA00023242"/>
    </source>
</evidence>
<keyword evidence="5" id="KW-0863">Zinc-finger</keyword>
<dbReference type="InterPro" id="IPR043094">
    <property type="entry name" value="Nab2/ZC3H14_N_sf"/>
</dbReference>
<gene>
    <name evidence="10" type="ORF">AC578_6699</name>
</gene>
<feature type="region of interest" description="Disordered" evidence="8">
    <location>
        <begin position="1"/>
        <end position="60"/>
    </location>
</feature>
<sequence length="597" mass="64081">MQTSITFLEVAAWPGKAKPDNGKEKGKHSGAQRRRHATSAPFSCTSINKEPSSPPFSYRNTKAAHSLTTTPLPRSLTTPSANMSGVDPGSALAQQIQLAVQPKLMENGWVAEETDTTLAEYVTMMIVNGKDIQGVQSELGSDLLGLTDDDPTVAEFAQWLFDQVRNISQPQHTQQARPEQQEQQAQAQAQAQPQPIPTVQDAAMEDTPAASADAPPTGPKSMRNGNGLQRGRGGRMLGQMNRNMDRSTDLPESLRRIKGAAGGLSGRINAHSARDGPPRGPKSQQNIANGVQRMMNGGRGGHHNHMAGNMNPMMQGMNGSMNSQQQMQFMQMMEMQANLLTQMMTQNGGQFPNGNHAGRGGRGGHRGGRGAHTQEPKLKAVNGKLPDAALPAGPGGASHADGMEVDSDGQGPKFSTACRFDLSCNMPDCGFAHHGPATNGKGSLDMESTCTHGAACTNHQCVARHPSPAKKNAFNMQQDCKFFPNCTNPACPFRHPNAPPCRNGADCTTPGCTFGHSKIMCRYNPCLNKNCTFKHAEGQKRGKFEDKVWTAEDSSKADRFAGLEEQTANGEELILPGQHQQENGNAADSQMETQIVT</sequence>
<evidence type="ECO:0000256" key="3">
    <source>
        <dbReference type="ARBA" id="ARBA00022723"/>
    </source>
</evidence>
<comment type="caution">
    <text evidence="10">The sequence shown here is derived from an EMBL/GenBank/DDBJ whole genome shotgun (WGS) entry which is preliminary data.</text>
</comment>
<keyword evidence="3" id="KW-0479">Metal-binding</keyword>
<evidence type="ECO:0000256" key="8">
    <source>
        <dbReference type="SAM" id="MobiDB-lite"/>
    </source>
</evidence>
<dbReference type="GO" id="GO:0008143">
    <property type="term" value="F:poly(A) binding"/>
    <property type="evidence" value="ECO:0007669"/>
    <property type="project" value="InterPro"/>
</dbReference>
<feature type="region of interest" description="Disordered" evidence="8">
    <location>
        <begin position="349"/>
        <end position="373"/>
    </location>
</feature>
<keyword evidence="7" id="KW-0539">Nucleus</keyword>
<dbReference type="PANTHER" id="PTHR14738">
    <property type="entry name" value="ZINC FINGER CCCH DOMAIN-CONTAINING PROTEIN 14"/>
    <property type="match status" value="1"/>
</dbReference>
<evidence type="ECO:0000256" key="5">
    <source>
        <dbReference type="ARBA" id="ARBA00022771"/>
    </source>
</evidence>
<comment type="similarity">
    <text evidence="2">Belongs to the ZC3H14 family.</text>
</comment>
<feature type="domain" description="Nab2-like CCCH zinc finger" evidence="9">
    <location>
        <begin position="521"/>
        <end position="540"/>
    </location>
</feature>
<feature type="compositionally biased region" description="Low complexity" evidence="8">
    <location>
        <begin position="169"/>
        <end position="215"/>
    </location>
</feature>
<organism evidence="10 11">
    <name type="scientific">Pseudocercospora eumusae</name>
    <dbReference type="NCBI Taxonomy" id="321146"/>
    <lineage>
        <taxon>Eukaryota</taxon>
        <taxon>Fungi</taxon>
        <taxon>Dikarya</taxon>
        <taxon>Ascomycota</taxon>
        <taxon>Pezizomycotina</taxon>
        <taxon>Dothideomycetes</taxon>
        <taxon>Dothideomycetidae</taxon>
        <taxon>Mycosphaerellales</taxon>
        <taxon>Mycosphaerellaceae</taxon>
        <taxon>Pseudocercospora</taxon>
    </lineage>
</organism>
<reference evidence="10 11" key="1">
    <citation type="submission" date="2015-07" db="EMBL/GenBank/DDBJ databases">
        <title>Comparative genomics of the Sigatoka disease complex on banana suggests a link between parallel evolutionary changes in Pseudocercospora fijiensis and Pseudocercospora eumusae and increased virulence on the banana host.</title>
        <authorList>
            <person name="Chang T.-C."/>
            <person name="Salvucci A."/>
            <person name="Crous P.W."/>
            <person name="Stergiopoulos I."/>
        </authorList>
    </citation>
    <scope>NUCLEOTIDE SEQUENCE [LARGE SCALE GENOMIC DNA]</scope>
    <source>
        <strain evidence="10 11">CBS 114824</strain>
    </source>
</reference>
<feature type="region of interest" description="Disordered" evidence="8">
    <location>
        <begin position="265"/>
        <end position="284"/>
    </location>
</feature>
<comment type="subcellular location">
    <subcellularLocation>
        <location evidence="1">Nucleus</location>
    </subcellularLocation>
</comment>